<dbReference type="PATRIC" id="fig|1292034.3.peg.3028"/>
<accession>R0EG67</accession>
<gene>
    <name evidence="4" type="ORF">OR37_03046</name>
</gene>
<sequence>MTRPETPAPGRLSPESTRMFLEAGQASGVVAAQLAANARKIEALAERLRENPPRVVVTCARGSSDHAATFGRYLIETKAGVLTSSAGLSVSSVYDASPNLEGALYLAISQSGKSPDLLAAVRAAKAAGAYTVALVNVTDSPLAELADEVIPLHAGPERSVAATKSYIAALAALVQLIAAWTEDAELTEALASLPTALAQAWALDWTPAVERLKLARNLYVLGRGVGFGAALEAALKFKETCGLHAEAFSAAEVLHGPMALVKDGFPALVFAQSDESRESVDEMAKGLRDRGADVLLAAPGEEGPGVLPSLSLHPVLEPVLMIQSFYRMANALSVARGYDPDSPPHLNKVTETV</sequence>
<dbReference type="GO" id="GO:0097367">
    <property type="term" value="F:carbohydrate derivative binding"/>
    <property type="evidence" value="ECO:0007669"/>
    <property type="project" value="InterPro"/>
</dbReference>
<protein>
    <submittedName>
        <fullName evidence="4">Glutamine--fructose-6-phosphate transaminase</fullName>
    </submittedName>
</protein>
<evidence type="ECO:0000313" key="5">
    <source>
        <dbReference type="Proteomes" id="UP000013063"/>
    </source>
</evidence>
<dbReference type="SUPFAM" id="SSF53697">
    <property type="entry name" value="SIS domain"/>
    <property type="match status" value="1"/>
</dbReference>
<evidence type="ECO:0000256" key="1">
    <source>
        <dbReference type="ARBA" id="ARBA00022576"/>
    </source>
</evidence>
<keyword evidence="1" id="KW-0032">Aminotransferase</keyword>
<dbReference type="CDD" id="cd05009">
    <property type="entry name" value="SIS_GlmS_GlmD_2"/>
    <property type="match status" value="1"/>
</dbReference>
<dbReference type="GO" id="GO:0008483">
    <property type="term" value="F:transaminase activity"/>
    <property type="evidence" value="ECO:0007669"/>
    <property type="project" value="UniProtKB-KW"/>
</dbReference>
<proteinExistence type="predicted"/>
<evidence type="ECO:0000313" key="4">
    <source>
        <dbReference type="EMBL" id="ENZ81044.1"/>
    </source>
</evidence>
<keyword evidence="1" id="KW-0808">Transferase</keyword>
<dbReference type="PANTHER" id="PTHR10937">
    <property type="entry name" value="GLUCOSAMINE--FRUCTOSE-6-PHOSPHATE AMINOTRANSFERASE, ISOMERIZING"/>
    <property type="match status" value="1"/>
</dbReference>
<dbReference type="PANTHER" id="PTHR10937:SF8">
    <property type="entry name" value="AMINOTRANSFERASE-RELATED"/>
    <property type="match status" value="1"/>
</dbReference>
<keyword evidence="2" id="KW-0677">Repeat</keyword>
<dbReference type="InterPro" id="IPR035466">
    <property type="entry name" value="GlmS/AgaS_SIS"/>
</dbReference>
<dbReference type="InterPro" id="IPR046348">
    <property type="entry name" value="SIS_dom_sf"/>
</dbReference>
<comment type="caution">
    <text evidence="4">The sequence shown here is derived from an EMBL/GenBank/DDBJ whole genome shotgun (WGS) entry which is preliminary data.</text>
</comment>
<dbReference type="Gene3D" id="3.40.50.10490">
    <property type="entry name" value="Glucose-6-phosphate isomerase like protein, domain 1"/>
    <property type="match status" value="2"/>
</dbReference>
<dbReference type="GO" id="GO:1901135">
    <property type="term" value="P:carbohydrate derivative metabolic process"/>
    <property type="evidence" value="ECO:0007669"/>
    <property type="project" value="InterPro"/>
</dbReference>
<dbReference type="STRING" id="1292034.OR37_03046"/>
<dbReference type="EMBL" id="APMP01000022">
    <property type="protein sequence ID" value="ENZ81044.1"/>
    <property type="molecule type" value="Genomic_DNA"/>
</dbReference>
<dbReference type="InterPro" id="IPR035490">
    <property type="entry name" value="GlmS/FrlB_SIS"/>
</dbReference>
<reference evidence="4 5" key="1">
    <citation type="journal article" date="2013" name="Genome Announc.">
        <title>Draft Genome Sequence for Caulobacter sp. Strain OR37, a Bacterium Tolerant to Heavy Metals.</title>
        <authorList>
            <person name="Utturkar S.M."/>
            <person name="Bollmann A."/>
            <person name="Brzoska R.M."/>
            <person name="Klingeman D.M."/>
            <person name="Epstein S.E."/>
            <person name="Palumbo A.V."/>
            <person name="Brown S.D."/>
        </authorList>
    </citation>
    <scope>NUCLEOTIDE SEQUENCE [LARGE SCALE GENOMIC DNA]</scope>
    <source>
        <strain evidence="4 5">OR37</strain>
    </source>
</reference>
<dbReference type="InterPro" id="IPR001347">
    <property type="entry name" value="SIS_dom"/>
</dbReference>
<dbReference type="Proteomes" id="UP000013063">
    <property type="component" value="Unassembled WGS sequence"/>
</dbReference>
<dbReference type="CDD" id="cd05008">
    <property type="entry name" value="SIS_GlmS_GlmD_1"/>
    <property type="match status" value="1"/>
</dbReference>
<evidence type="ECO:0000259" key="3">
    <source>
        <dbReference type="PROSITE" id="PS51464"/>
    </source>
</evidence>
<evidence type="ECO:0000256" key="2">
    <source>
        <dbReference type="ARBA" id="ARBA00022737"/>
    </source>
</evidence>
<feature type="domain" description="SIS" evidence="3">
    <location>
        <begin position="208"/>
        <end position="343"/>
    </location>
</feature>
<dbReference type="PROSITE" id="PS51464">
    <property type="entry name" value="SIS"/>
    <property type="match status" value="2"/>
</dbReference>
<organism evidence="4 5">
    <name type="scientific">Caulobacter vibrioides OR37</name>
    <dbReference type="NCBI Taxonomy" id="1292034"/>
    <lineage>
        <taxon>Bacteria</taxon>
        <taxon>Pseudomonadati</taxon>
        <taxon>Pseudomonadota</taxon>
        <taxon>Alphaproteobacteria</taxon>
        <taxon>Caulobacterales</taxon>
        <taxon>Caulobacteraceae</taxon>
        <taxon>Caulobacter</taxon>
    </lineage>
</organism>
<name>R0EG67_CAUVI</name>
<dbReference type="Pfam" id="PF01380">
    <property type="entry name" value="SIS"/>
    <property type="match status" value="2"/>
</dbReference>
<dbReference type="AlphaFoldDB" id="R0EG67"/>
<feature type="domain" description="SIS" evidence="3">
    <location>
        <begin position="44"/>
        <end position="192"/>
    </location>
</feature>
<dbReference type="eggNOG" id="COG2222">
    <property type="taxonomic scope" value="Bacteria"/>
</dbReference>
<keyword evidence="5" id="KW-1185">Reference proteome</keyword>